<sequence>MTAIPLCWYWSLIYNNLLLSTEKRVSETVSAFFISPNGLSAHYFREFSKSAIKFSVLCTMFRTEIPIIPSPYKIGLESPLISVGSCFADRMGSRLASAKFLSLTNPFGILFNPLSICSILEESIKQTPTDPSQVVENQGVYYHYNVHSEIFGQSKQELMGKIDLLKQETSEFLQIADWLIITLGTAWIYERKDTGQLVANCHKIPQTVFNKRLLNLQEIESGFESLLTSLRKVNPYAKILLTVSPVRHTKETFEGNSVSKALLRVACENLKQRFPEVHYFPSYEIMMDDLRDYRFYEADMIHPSAVAEDYIWDKFVETFFEDSTIEFIQEWDKVRKSLLHKPFHPNSTNHKSFLEKTLEKLQTLHAIADMTPEIAFVQQQLKNYKSSTEKT</sequence>
<dbReference type="GO" id="GO:0016787">
    <property type="term" value="F:hydrolase activity"/>
    <property type="evidence" value="ECO:0007669"/>
    <property type="project" value="UniProtKB-KW"/>
</dbReference>
<dbReference type="RefSeq" id="WP_320003768.1">
    <property type="nucleotide sequence ID" value="NZ_JAUHJS010000003.1"/>
</dbReference>
<organism evidence="2 3">
    <name type="scientific">Shiella aurantiaca</name>
    <dbReference type="NCBI Taxonomy" id="3058365"/>
    <lineage>
        <taxon>Bacteria</taxon>
        <taxon>Pseudomonadati</taxon>
        <taxon>Bacteroidota</taxon>
        <taxon>Cytophagia</taxon>
        <taxon>Cytophagales</taxon>
        <taxon>Shiellaceae</taxon>
        <taxon>Shiella</taxon>
    </lineage>
</organism>
<gene>
    <name evidence="2" type="ORF">QWY31_07005</name>
</gene>
<dbReference type="InterPro" id="IPR036514">
    <property type="entry name" value="SGNH_hydro_sf"/>
</dbReference>
<comment type="caution">
    <text evidence="2">The sequence shown here is derived from an EMBL/GenBank/DDBJ whole genome shotgun (WGS) entry which is preliminary data.</text>
</comment>
<dbReference type="EC" id="3.1.-.-" evidence="2"/>
<dbReference type="EMBL" id="JAUHJS010000003">
    <property type="protein sequence ID" value="MDN4165242.1"/>
    <property type="molecule type" value="Genomic_DNA"/>
</dbReference>
<dbReference type="Pfam" id="PF08885">
    <property type="entry name" value="GSCFA"/>
    <property type="match status" value="1"/>
</dbReference>
<accession>A0ABT8F480</accession>
<keyword evidence="2" id="KW-0378">Hydrolase</keyword>
<proteinExistence type="predicted"/>
<keyword evidence="3" id="KW-1185">Reference proteome</keyword>
<protein>
    <submittedName>
        <fullName evidence="2">GSCFA domain-containing protein</fullName>
        <ecNumber evidence="2">3.1.-.-</ecNumber>
    </submittedName>
</protein>
<dbReference type="Proteomes" id="UP001168552">
    <property type="component" value="Unassembled WGS sequence"/>
</dbReference>
<feature type="domain" description="GSCFA" evidence="1">
    <location>
        <begin position="80"/>
        <end position="315"/>
    </location>
</feature>
<dbReference type="SUPFAM" id="SSF52266">
    <property type="entry name" value="SGNH hydrolase"/>
    <property type="match status" value="1"/>
</dbReference>
<evidence type="ECO:0000313" key="3">
    <source>
        <dbReference type="Proteomes" id="UP001168552"/>
    </source>
</evidence>
<evidence type="ECO:0000259" key="1">
    <source>
        <dbReference type="Pfam" id="PF08885"/>
    </source>
</evidence>
<dbReference type="Gene3D" id="3.40.50.1110">
    <property type="entry name" value="SGNH hydrolase"/>
    <property type="match status" value="1"/>
</dbReference>
<dbReference type="InterPro" id="IPR014982">
    <property type="entry name" value="GSCFA"/>
</dbReference>
<name>A0ABT8F480_9BACT</name>
<reference evidence="2" key="1">
    <citation type="submission" date="2023-06" db="EMBL/GenBank/DDBJ databases">
        <title>Cytophagales bacterium Strain LB-30, isolated from soil.</title>
        <authorList>
            <person name="Liu B."/>
        </authorList>
    </citation>
    <scope>NUCLEOTIDE SEQUENCE</scope>
    <source>
        <strain evidence="2">LB-30</strain>
    </source>
</reference>
<evidence type="ECO:0000313" key="2">
    <source>
        <dbReference type="EMBL" id="MDN4165242.1"/>
    </source>
</evidence>